<proteinExistence type="predicted"/>
<evidence type="ECO:0000313" key="2">
    <source>
        <dbReference type="Proteomes" id="UP000648187"/>
    </source>
</evidence>
<accession>A0A835G7S8</accession>
<reference evidence="1" key="1">
    <citation type="submission" date="2020-08" db="EMBL/GenBank/DDBJ databases">
        <title>Spodoptera exigua strain:BAW_Kor-Di-RS1 Genome sequencing and assembly.</title>
        <authorList>
            <person name="Kim J."/>
            <person name="Nam H.Y."/>
            <person name="Kwon M."/>
            <person name="Choi J.H."/>
            <person name="Cho S.R."/>
            <person name="Kim G.-H."/>
        </authorList>
    </citation>
    <scope>NUCLEOTIDE SEQUENCE</scope>
    <source>
        <strain evidence="1">BAW_Kor-Di-RS1</strain>
        <tissue evidence="1">Whole-body</tissue>
    </source>
</reference>
<name>A0A835G7S8_SPOEX</name>
<organism evidence="1 2">
    <name type="scientific">Spodoptera exigua</name>
    <name type="common">Beet armyworm</name>
    <name type="synonym">Noctua fulgens</name>
    <dbReference type="NCBI Taxonomy" id="7107"/>
    <lineage>
        <taxon>Eukaryota</taxon>
        <taxon>Metazoa</taxon>
        <taxon>Ecdysozoa</taxon>
        <taxon>Arthropoda</taxon>
        <taxon>Hexapoda</taxon>
        <taxon>Insecta</taxon>
        <taxon>Pterygota</taxon>
        <taxon>Neoptera</taxon>
        <taxon>Endopterygota</taxon>
        <taxon>Lepidoptera</taxon>
        <taxon>Glossata</taxon>
        <taxon>Ditrysia</taxon>
        <taxon>Noctuoidea</taxon>
        <taxon>Noctuidae</taxon>
        <taxon>Amphipyrinae</taxon>
        <taxon>Spodoptera</taxon>
    </lineage>
</organism>
<evidence type="ECO:0000313" key="1">
    <source>
        <dbReference type="EMBL" id="KAF9409172.1"/>
    </source>
</evidence>
<comment type="caution">
    <text evidence="1">The sequence shown here is derived from an EMBL/GenBank/DDBJ whole genome shotgun (WGS) entry which is preliminary data.</text>
</comment>
<dbReference type="Proteomes" id="UP000648187">
    <property type="component" value="Unassembled WGS sequence"/>
</dbReference>
<keyword evidence="2" id="KW-1185">Reference proteome</keyword>
<dbReference type="AlphaFoldDB" id="A0A835G7S8"/>
<sequence>MVTISVSLCNDIQLEDVLKVSKELLKVLNRNQNIANKLSLPGDFASRDLVRAVNDDYMTRLNNYYNFVTEHNTLVLIEKDYLYLDMVDTYCRLLQNGEEKLLNDIIMRYQTEPQNTTTQAINDKMKKNMIIEKKPTENNMRDTI</sequence>
<protein>
    <submittedName>
        <fullName evidence="1">Uncharacterized protein</fullName>
    </submittedName>
</protein>
<dbReference type="EMBL" id="JACKWZ010000332">
    <property type="protein sequence ID" value="KAF9409172.1"/>
    <property type="molecule type" value="Genomic_DNA"/>
</dbReference>
<gene>
    <name evidence="1" type="ORF">HW555_011389</name>
</gene>